<proteinExistence type="predicted"/>
<accession>A0A543IB25</accession>
<dbReference type="OrthoDB" id="9182871at2"/>
<dbReference type="EMBL" id="VFPO01000001">
    <property type="protein sequence ID" value="TQM67784.1"/>
    <property type="molecule type" value="Genomic_DNA"/>
</dbReference>
<keyword evidence="2" id="KW-1185">Reference proteome</keyword>
<evidence type="ECO:0000313" key="1">
    <source>
        <dbReference type="EMBL" id="TQM67784.1"/>
    </source>
</evidence>
<dbReference type="RefSeq" id="WP_141966823.1">
    <property type="nucleotide sequence ID" value="NZ_VFPO01000001.1"/>
</dbReference>
<dbReference type="Proteomes" id="UP000316706">
    <property type="component" value="Unassembled WGS sequence"/>
</dbReference>
<protein>
    <recommendedName>
        <fullName evidence="3">Quinol monooxygenase YgiN</fullName>
    </recommendedName>
</protein>
<dbReference type="AlphaFoldDB" id="A0A543IB25"/>
<reference evidence="1 2" key="1">
    <citation type="submission" date="2019-06" db="EMBL/GenBank/DDBJ databases">
        <title>Sequencing the genomes of 1000 actinobacteria strains.</title>
        <authorList>
            <person name="Klenk H.-P."/>
        </authorList>
    </citation>
    <scope>NUCLEOTIDE SEQUENCE [LARGE SCALE GENOMIC DNA]</scope>
    <source>
        <strain evidence="1 2">DSM 45043</strain>
    </source>
</reference>
<evidence type="ECO:0000313" key="2">
    <source>
        <dbReference type="Proteomes" id="UP000316706"/>
    </source>
</evidence>
<sequence>MTFMQIIEYETDRPDELQPLFDEWAAATEGRRTVTRDTHTRNRENPAHFVEIVEFPSYEAAMLNNDLPETQHIAAELQALCTMGPRFMNLDVISDEPM</sequence>
<evidence type="ECO:0008006" key="3">
    <source>
        <dbReference type="Google" id="ProtNLM"/>
    </source>
</evidence>
<name>A0A543IB25_9ACTN</name>
<comment type="caution">
    <text evidence="1">The sequence shown here is derived from an EMBL/GenBank/DDBJ whole genome shotgun (WGS) entry which is preliminary data.</text>
</comment>
<organism evidence="1 2">
    <name type="scientific">Actinomadura hallensis</name>
    <dbReference type="NCBI Taxonomy" id="337895"/>
    <lineage>
        <taxon>Bacteria</taxon>
        <taxon>Bacillati</taxon>
        <taxon>Actinomycetota</taxon>
        <taxon>Actinomycetes</taxon>
        <taxon>Streptosporangiales</taxon>
        <taxon>Thermomonosporaceae</taxon>
        <taxon>Actinomadura</taxon>
    </lineage>
</organism>
<gene>
    <name evidence="1" type="ORF">FHX41_1405</name>
</gene>